<dbReference type="OrthoDB" id="9800643at2"/>
<evidence type="ECO:0000313" key="9">
    <source>
        <dbReference type="Proteomes" id="UP000027192"/>
    </source>
</evidence>
<gene>
    <name evidence="5" type="primary">prmC</name>
    <name evidence="8" type="ORF">EA58_15680</name>
</gene>
<dbReference type="GO" id="GO:0003676">
    <property type="term" value="F:nucleic acid binding"/>
    <property type="evidence" value="ECO:0007669"/>
    <property type="project" value="InterPro"/>
</dbReference>
<dbReference type="CDD" id="cd02440">
    <property type="entry name" value="AdoMet_MTases"/>
    <property type="match status" value="1"/>
</dbReference>
<comment type="similarity">
    <text evidence="5">Belongs to the protein N5-glutamine methyltransferase family. PrmC subfamily.</text>
</comment>
<dbReference type="InterPro" id="IPR019874">
    <property type="entry name" value="RF_methyltr_PrmC"/>
</dbReference>
<feature type="binding site" evidence="5">
    <location>
        <position position="171"/>
    </location>
    <ligand>
        <name>S-adenosyl-L-methionine</name>
        <dbReference type="ChEBI" id="CHEBI:59789"/>
    </ligand>
</feature>
<dbReference type="InterPro" id="IPR029063">
    <property type="entry name" value="SAM-dependent_MTases_sf"/>
</dbReference>
<dbReference type="Pfam" id="PF13847">
    <property type="entry name" value="Methyltransf_31"/>
    <property type="match status" value="1"/>
</dbReference>
<dbReference type="SUPFAM" id="SSF53335">
    <property type="entry name" value="S-adenosyl-L-methionine-dependent methyltransferases"/>
    <property type="match status" value="1"/>
</dbReference>
<dbReference type="NCBIfam" id="TIGR03534">
    <property type="entry name" value="RF_mod_PrmC"/>
    <property type="match status" value="1"/>
</dbReference>
<feature type="domain" description="Release factor glutamine methyltransferase N-terminal" evidence="7">
    <location>
        <begin position="9"/>
        <end position="77"/>
    </location>
</feature>
<dbReference type="PANTHER" id="PTHR18895">
    <property type="entry name" value="HEMK METHYLTRANSFERASE"/>
    <property type="match status" value="1"/>
</dbReference>
<dbReference type="Proteomes" id="UP000027192">
    <property type="component" value="Unassembled WGS sequence"/>
</dbReference>
<dbReference type="NCBIfam" id="TIGR00536">
    <property type="entry name" value="hemK_fam"/>
    <property type="match status" value="1"/>
</dbReference>
<evidence type="ECO:0000313" key="8">
    <source>
        <dbReference type="EMBL" id="KDM90697.1"/>
    </source>
</evidence>
<evidence type="ECO:0000259" key="6">
    <source>
        <dbReference type="Pfam" id="PF13847"/>
    </source>
</evidence>
<protein>
    <recommendedName>
        <fullName evidence="5">Release factor glutamine methyltransferase</fullName>
        <shortName evidence="5">RF MTase</shortName>
        <ecNumber evidence="5">2.1.1.297</ecNumber>
    </recommendedName>
    <alternativeName>
        <fullName evidence="5">N5-glutamine methyltransferase PrmC</fullName>
    </alternativeName>
    <alternativeName>
        <fullName evidence="5">Protein-(glutamine-N5) MTase PrmC</fullName>
    </alternativeName>
    <alternativeName>
        <fullName evidence="5">Protein-glutamine N-methyltransferase PrmC</fullName>
    </alternativeName>
</protein>
<evidence type="ECO:0000259" key="7">
    <source>
        <dbReference type="Pfam" id="PF17827"/>
    </source>
</evidence>
<dbReference type="FunFam" id="3.40.50.150:FF:000053">
    <property type="entry name" value="Release factor glutamine methyltransferase"/>
    <property type="match status" value="1"/>
</dbReference>
<dbReference type="Pfam" id="PF17827">
    <property type="entry name" value="PrmC_N"/>
    <property type="match status" value="1"/>
</dbReference>
<dbReference type="InterPro" id="IPR025714">
    <property type="entry name" value="Methyltranfer_dom"/>
</dbReference>
<name>A0A066RSQ9_9GAMM</name>
<evidence type="ECO:0000256" key="5">
    <source>
        <dbReference type="HAMAP-Rule" id="MF_02126"/>
    </source>
</evidence>
<dbReference type="FunFam" id="1.10.8.10:FF:000032">
    <property type="entry name" value="Release factor glutamine methyltransferase"/>
    <property type="match status" value="1"/>
</dbReference>
<evidence type="ECO:0000256" key="2">
    <source>
        <dbReference type="ARBA" id="ARBA00022679"/>
    </source>
</evidence>
<proteinExistence type="inferred from homology"/>
<dbReference type="InterPro" id="IPR002052">
    <property type="entry name" value="DNA_methylase_N6_adenine_CS"/>
</dbReference>
<dbReference type="EC" id="2.1.1.297" evidence="5"/>
<dbReference type="GO" id="GO:0032259">
    <property type="term" value="P:methylation"/>
    <property type="evidence" value="ECO:0007669"/>
    <property type="project" value="UniProtKB-KW"/>
</dbReference>
<evidence type="ECO:0000256" key="4">
    <source>
        <dbReference type="ARBA" id="ARBA00048391"/>
    </source>
</evidence>
<feature type="domain" description="Methyltransferase" evidence="6">
    <location>
        <begin position="113"/>
        <end position="244"/>
    </location>
</feature>
<organism evidence="8 9">
    <name type="scientific">Photobacterium galatheae</name>
    <dbReference type="NCBI Taxonomy" id="1654360"/>
    <lineage>
        <taxon>Bacteria</taxon>
        <taxon>Pseudomonadati</taxon>
        <taxon>Pseudomonadota</taxon>
        <taxon>Gammaproteobacteria</taxon>
        <taxon>Vibrionales</taxon>
        <taxon>Vibrionaceae</taxon>
        <taxon>Photobacterium</taxon>
    </lineage>
</organism>
<comment type="caution">
    <text evidence="8">The sequence shown here is derived from an EMBL/GenBank/DDBJ whole genome shotgun (WGS) entry which is preliminary data.</text>
</comment>
<dbReference type="Gene3D" id="1.10.8.10">
    <property type="entry name" value="DNA helicase RuvA subunit, C-terminal domain"/>
    <property type="match status" value="1"/>
</dbReference>
<dbReference type="GO" id="GO:0102559">
    <property type="term" value="F:peptide chain release factor N(5)-glutamine methyltransferase activity"/>
    <property type="evidence" value="ECO:0007669"/>
    <property type="project" value="UniProtKB-EC"/>
</dbReference>
<dbReference type="InterPro" id="IPR050320">
    <property type="entry name" value="N5-glutamine_MTase"/>
</dbReference>
<dbReference type="RefSeq" id="WP_036754521.1">
    <property type="nucleotide sequence ID" value="NZ_JAGSGC010000002.1"/>
</dbReference>
<keyword evidence="1 5" id="KW-0489">Methyltransferase</keyword>
<feature type="binding site" evidence="5">
    <location>
        <begin position="187"/>
        <end position="190"/>
    </location>
    <ligand>
        <name>substrate</name>
    </ligand>
</feature>
<dbReference type="PANTHER" id="PTHR18895:SF74">
    <property type="entry name" value="MTRF1L RELEASE FACTOR GLUTAMINE METHYLTRANSFERASE"/>
    <property type="match status" value="1"/>
</dbReference>
<keyword evidence="2 5" id="KW-0808">Transferase</keyword>
<feature type="binding site" evidence="5">
    <location>
        <position position="187"/>
    </location>
    <ligand>
        <name>S-adenosyl-L-methionine</name>
        <dbReference type="ChEBI" id="CHEBI:59789"/>
    </ligand>
</feature>
<evidence type="ECO:0000256" key="3">
    <source>
        <dbReference type="ARBA" id="ARBA00022691"/>
    </source>
</evidence>
<feature type="binding site" evidence="5">
    <location>
        <position position="143"/>
    </location>
    <ligand>
        <name>S-adenosyl-L-methionine</name>
        <dbReference type="ChEBI" id="CHEBI:59789"/>
    </ligand>
</feature>
<dbReference type="InterPro" id="IPR004556">
    <property type="entry name" value="HemK-like"/>
</dbReference>
<evidence type="ECO:0000256" key="1">
    <source>
        <dbReference type="ARBA" id="ARBA00022603"/>
    </source>
</evidence>
<accession>A0A066RSQ9</accession>
<dbReference type="AlphaFoldDB" id="A0A066RSQ9"/>
<dbReference type="HAMAP" id="MF_02126">
    <property type="entry name" value="RF_methyltr_PrmC"/>
    <property type="match status" value="1"/>
</dbReference>
<keyword evidence="9" id="KW-1185">Reference proteome</keyword>
<dbReference type="PROSITE" id="PS00092">
    <property type="entry name" value="N6_MTASE"/>
    <property type="match status" value="1"/>
</dbReference>
<dbReference type="EMBL" id="JMIB01000029">
    <property type="protein sequence ID" value="KDM90697.1"/>
    <property type="molecule type" value="Genomic_DNA"/>
</dbReference>
<dbReference type="Gene3D" id="3.40.50.150">
    <property type="entry name" value="Vaccinia Virus protein VP39"/>
    <property type="match status" value="1"/>
</dbReference>
<comment type="catalytic activity">
    <reaction evidence="4 5">
        <text>L-glutaminyl-[peptide chain release factor] + S-adenosyl-L-methionine = N(5)-methyl-L-glutaminyl-[peptide chain release factor] + S-adenosyl-L-homocysteine + H(+)</text>
        <dbReference type="Rhea" id="RHEA:42896"/>
        <dbReference type="Rhea" id="RHEA-COMP:10271"/>
        <dbReference type="Rhea" id="RHEA-COMP:10272"/>
        <dbReference type="ChEBI" id="CHEBI:15378"/>
        <dbReference type="ChEBI" id="CHEBI:30011"/>
        <dbReference type="ChEBI" id="CHEBI:57856"/>
        <dbReference type="ChEBI" id="CHEBI:59789"/>
        <dbReference type="ChEBI" id="CHEBI:61891"/>
        <dbReference type="EC" id="2.1.1.297"/>
    </reaction>
</comment>
<dbReference type="STRING" id="1654360.EA58_15680"/>
<dbReference type="InterPro" id="IPR040758">
    <property type="entry name" value="PrmC_N"/>
</dbReference>
<feature type="binding site" evidence="5">
    <location>
        <begin position="120"/>
        <end position="124"/>
    </location>
    <ligand>
        <name>S-adenosyl-L-methionine</name>
        <dbReference type="ChEBI" id="CHEBI:59789"/>
    </ligand>
</feature>
<reference evidence="8 9" key="1">
    <citation type="submission" date="2014-04" db="EMBL/GenBank/DDBJ databases">
        <title>Draft genome sequence of Photobacterium halotolerans S2753: a solonamide, ngercheumicin and holomycin producer.</title>
        <authorList>
            <person name="Machado H.R."/>
            <person name="Gram L."/>
        </authorList>
    </citation>
    <scope>NUCLEOTIDE SEQUENCE [LARGE SCALE GENOMIC DNA]</scope>
    <source>
        <strain evidence="8 9">S2753</strain>
    </source>
</reference>
<keyword evidence="3 5" id="KW-0949">S-adenosyl-L-methionine</keyword>
<sequence>MNPSIDTTLKQAAAQLAASGSDSPHIDAAVLLCDVLGKPRSYLLTWPEKVLTDAELDAFSVLLARRQAGEPVAYIVGEREFWSLPFKVAPHTLIPRPDTERLVEVALEKIPANSAVLDLGTGTGAIALSLASERPDCRFTGIDVRPEAAALAEENRQCLQITNARILCGSWFSPLSADERFAVIVSNPPYIDEADPHLNQGDVRFEPRTALVAEDAGLADIRHICEQSRLFLTPGGWLLLEHGYQQGAAVRDIFEQLGYQQVMTVQDYAGQDRVSLGCWSV</sequence>
<comment type="function">
    <text evidence="5">Methylates the class 1 translation termination release factors RF1/PrfA and RF2/PrfB on the glutamine residue of the universally conserved GGQ motif.</text>
</comment>